<evidence type="ECO:0000256" key="1">
    <source>
        <dbReference type="ARBA" id="ARBA00022729"/>
    </source>
</evidence>
<name>A0ABM8UQ45_9BACT</name>
<keyword evidence="1" id="KW-0732">Signal</keyword>
<organism evidence="2 3">
    <name type="scientific">Dyadobacter linearis</name>
    <dbReference type="NCBI Taxonomy" id="2823330"/>
    <lineage>
        <taxon>Bacteria</taxon>
        <taxon>Pseudomonadati</taxon>
        <taxon>Bacteroidota</taxon>
        <taxon>Cytophagia</taxon>
        <taxon>Cytophagales</taxon>
        <taxon>Spirosomataceae</taxon>
        <taxon>Dyadobacter</taxon>
    </lineage>
</organism>
<comment type="caution">
    <text evidence="2">The sequence shown here is derived from an EMBL/GenBank/DDBJ whole genome shotgun (WGS) entry which is preliminary data.</text>
</comment>
<dbReference type="SUPFAM" id="SSF46626">
    <property type="entry name" value="Cytochrome c"/>
    <property type="match status" value="1"/>
</dbReference>
<dbReference type="EMBL" id="CAJRAU010000003">
    <property type="protein sequence ID" value="CAG5069573.1"/>
    <property type="molecule type" value="Genomic_DNA"/>
</dbReference>
<dbReference type="Proteomes" id="UP000679725">
    <property type="component" value="Unassembled WGS sequence"/>
</dbReference>
<evidence type="ECO:0000313" key="3">
    <source>
        <dbReference type="Proteomes" id="UP000679725"/>
    </source>
</evidence>
<dbReference type="InterPro" id="IPR028994">
    <property type="entry name" value="Integrin_alpha_N"/>
</dbReference>
<sequence length="515" mass="57584">MTLFTLNTRCYRSAVNLKIALGCLIMVISLISCGPGKDETLLAEGQQLATKYCGNCHLTPGPELLDKITWRENVLPAMAERLGIEVLEGNMYLHSQQSTISSPDWQKLLKYYETLAPDSLTKPGQKAPNALQNELFELVKPAEDSVTASTMVVKFDTTVNELLVGPAIEPALYSYNQKLQKTFLEKLLSPPVNISFSVEKGGKYIVTAMGGMRALDETRGQISLIGKDKQAGIVQISRELIRPIETTPIDFNKDNLTDYLVCAFGHNLGGLYLLKQLPDHTFQKVVVKEVPGATHTTIRDFNSDGWPDIMALFAHGDEGIWVFLNNKKGGFEERNILRFPPVYGSSSFQLIDMNADGHEDILYTAGDNSDYSRILKPYHGVYVYTNTGNLTFKQTFFYPINGCTKAVAADFDQDGKVDIATIAFFADLKNKPYEKFLYFKSDPSKPLNFTPFIALPDKMGRWICMDAGDWDGDGDMDIALGNFSRGFLNQERVQPDWNVKMPFVILQNNTIIKPK</sequence>
<dbReference type="PANTHER" id="PTHR45460:SF2">
    <property type="entry name" value="ALPHA 1,3 GLUCANASE, GH71 FAMILY (EUROFUNG)"/>
    <property type="match status" value="1"/>
</dbReference>
<proteinExistence type="predicted"/>
<keyword evidence="3" id="KW-1185">Reference proteome</keyword>
<dbReference type="Gene3D" id="2.130.10.130">
    <property type="entry name" value="Integrin alpha, N-terminal"/>
    <property type="match status" value="1"/>
</dbReference>
<dbReference type="PANTHER" id="PTHR45460">
    <property type="entry name" value="SIMILAR TO CYSTEINE PROTEINASE"/>
    <property type="match status" value="1"/>
</dbReference>
<dbReference type="InterPro" id="IPR036909">
    <property type="entry name" value="Cyt_c-like_dom_sf"/>
</dbReference>
<evidence type="ECO:0008006" key="4">
    <source>
        <dbReference type="Google" id="ProtNLM"/>
    </source>
</evidence>
<gene>
    <name evidence="2" type="ORF">DYBT9623_02309</name>
</gene>
<dbReference type="Pfam" id="PF13517">
    <property type="entry name" value="FG-GAP_3"/>
    <property type="match status" value="1"/>
</dbReference>
<protein>
    <recommendedName>
        <fullName evidence="4">Repeat domain-containing protein</fullName>
    </recommendedName>
</protein>
<accession>A0ABM8UQ45</accession>
<evidence type="ECO:0000313" key="2">
    <source>
        <dbReference type="EMBL" id="CAG5069573.1"/>
    </source>
</evidence>
<dbReference type="InterPro" id="IPR013517">
    <property type="entry name" value="FG-GAP"/>
</dbReference>
<dbReference type="SUPFAM" id="SSF69318">
    <property type="entry name" value="Integrin alpha N-terminal domain"/>
    <property type="match status" value="1"/>
</dbReference>
<reference evidence="2 3" key="1">
    <citation type="submission" date="2021-04" db="EMBL/GenBank/DDBJ databases">
        <authorList>
            <person name="Rodrigo-Torres L."/>
            <person name="Arahal R. D."/>
            <person name="Lucena T."/>
        </authorList>
    </citation>
    <scope>NUCLEOTIDE SEQUENCE [LARGE SCALE GENOMIC DNA]</scope>
    <source>
        <strain evidence="2 3">CECT 9623</strain>
    </source>
</reference>
<dbReference type="RefSeq" id="WP_215233677.1">
    <property type="nucleotide sequence ID" value="NZ_CAJRAU010000003.1"/>
</dbReference>